<dbReference type="InterPro" id="IPR014720">
    <property type="entry name" value="dsRBD_dom"/>
</dbReference>
<organism evidence="6 7">
    <name type="scientific">Quercus rubra</name>
    <name type="common">Northern red oak</name>
    <name type="synonym">Quercus borealis</name>
    <dbReference type="NCBI Taxonomy" id="3512"/>
    <lineage>
        <taxon>Eukaryota</taxon>
        <taxon>Viridiplantae</taxon>
        <taxon>Streptophyta</taxon>
        <taxon>Embryophyta</taxon>
        <taxon>Tracheophyta</taxon>
        <taxon>Spermatophyta</taxon>
        <taxon>Magnoliopsida</taxon>
        <taxon>eudicotyledons</taxon>
        <taxon>Gunneridae</taxon>
        <taxon>Pentapetalae</taxon>
        <taxon>rosids</taxon>
        <taxon>fabids</taxon>
        <taxon>Fagales</taxon>
        <taxon>Fagaceae</taxon>
        <taxon>Quercus</taxon>
    </lineage>
</organism>
<dbReference type="SUPFAM" id="SSF54768">
    <property type="entry name" value="dsRNA-binding domain-like"/>
    <property type="match status" value="2"/>
</dbReference>
<sequence>MQPKMQEIYQTPQFIGTTLHVNNDFRDMQHFYKNQLQNYAQKRNLRLPVYSCEREGPPHASHFRCKVTVDGQTYGSPEFFSTSKDAEHAAAKIALTSLVPDGAKEDNSGPYKNLLQELVQKEGFSLPVYDTNRSGEVHVPIFVSTVEIEGEVFKGHEGRTKKQAEMNAAKIAYTTLKERKSGQGPLIVSPAHKGKETPEISSSSLQTNVTADLQQLVGATMNLNLCTITERQAGEDRVSTEVSLNQPSILSSGPDTIITCNRGSSVDASYGYAPDTFFSTPCKSENGLSSHSSTNLVMDSSLVPPAETISSSCKRIFVHPHLPNMTIPKGYTILPKSDDKWVAFSPN</sequence>
<proteinExistence type="predicted"/>
<dbReference type="GO" id="GO:0003725">
    <property type="term" value="F:double-stranded RNA binding"/>
    <property type="evidence" value="ECO:0007669"/>
    <property type="project" value="InterPro"/>
</dbReference>
<reference evidence="6 7" key="1">
    <citation type="journal article" date="2023" name="G3 (Bethesda)">
        <title>A haplotype-resolved chromosome-scale genome for Quercus rubra L. provides insights into the genetics of adaptive traits for red oak species.</title>
        <authorList>
            <person name="Kapoor B."/>
            <person name="Jenkins J."/>
            <person name="Schmutz J."/>
            <person name="Zhebentyayeva T."/>
            <person name="Kuelheim C."/>
            <person name="Coggeshall M."/>
            <person name="Heim C."/>
            <person name="Lasky J.R."/>
            <person name="Leites L."/>
            <person name="Islam-Faridi N."/>
            <person name="Romero-Severson J."/>
            <person name="DeLeo V.L."/>
            <person name="Lucas S.M."/>
            <person name="Lazic D."/>
            <person name="Gailing O."/>
            <person name="Carlson J."/>
            <person name="Staton M."/>
        </authorList>
    </citation>
    <scope>NUCLEOTIDE SEQUENCE [LARGE SCALE GENOMIC DNA]</scope>
    <source>
        <strain evidence="6">Pseudo-F2</strain>
    </source>
</reference>
<evidence type="ECO:0000256" key="4">
    <source>
        <dbReference type="SAM" id="MobiDB-lite"/>
    </source>
</evidence>
<feature type="domain" description="DRBM" evidence="5">
    <location>
        <begin position="31"/>
        <end position="100"/>
    </location>
</feature>
<dbReference type="Pfam" id="PF00035">
    <property type="entry name" value="dsrm"/>
    <property type="match status" value="2"/>
</dbReference>
<dbReference type="InterPro" id="IPR044450">
    <property type="entry name" value="AtDRB-like_DSRM_1"/>
</dbReference>
<evidence type="ECO:0000259" key="5">
    <source>
        <dbReference type="PROSITE" id="PS50137"/>
    </source>
</evidence>
<accession>A0AAN7IPD7</accession>
<dbReference type="PROSITE" id="PS50137">
    <property type="entry name" value="DS_RBD"/>
    <property type="match status" value="2"/>
</dbReference>
<dbReference type="Gene3D" id="3.30.160.20">
    <property type="match status" value="2"/>
</dbReference>
<protein>
    <recommendedName>
        <fullName evidence="5">DRBM domain-containing protein</fullName>
    </recommendedName>
</protein>
<keyword evidence="1" id="KW-0677">Repeat</keyword>
<dbReference type="AlphaFoldDB" id="A0AAN7IPD7"/>
<dbReference type="SMART" id="SM00358">
    <property type="entry name" value="DSRM"/>
    <property type="match status" value="2"/>
</dbReference>
<feature type="domain" description="DRBM" evidence="5">
    <location>
        <begin position="110"/>
        <end position="178"/>
    </location>
</feature>
<dbReference type="CDD" id="cd19907">
    <property type="entry name" value="DSRM_AtDRB-like_rpt1"/>
    <property type="match status" value="1"/>
</dbReference>
<name>A0AAN7IPD7_QUERU</name>
<keyword evidence="2 3" id="KW-0694">RNA-binding</keyword>
<comment type="caution">
    <text evidence="6">The sequence shown here is derived from an EMBL/GenBank/DDBJ whole genome shotgun (WGS) entry which is preliminary data.</text>
</comment>
<gene>
    <name evidence="6" type="ORF">RGQ29_024900</name>
</gene>
<evidence type="ECO:0000256" key="2">
    <source>
        <dbReference type="ARBA" id="ARBA00022884"/>
    </source>
</evidence>
<dbReference type="EMBL" id="JAXUIC010000007">
    <property type="protein sequence ID" value="KAK4581440.1"/>
    <property type="molecule type" value="Genomic_DNA"/>
</dbReference>
<evidence type="ECO:0000313" key="7">
    <source>
        <dbReference type="Proteomes" id="UP001324115"/>
    </source>
</evidence>
<dbReference type="Proteomes" id="UP001324115">
    <property type="component" value="Unassembled WGS sequence"/>
</dbReference>
<evidence type="ECO:0000256" key="3">
    <source>
        <dbReference type="PROSITE-ProRule" id="PRU00266"/>
    </source>
</evidence>
<keyword evidence="7" id="KW-1185">Reference proteome</keyword>
<dbReference type="PANTHER" id="PTHR46031:SF16">
    <property type="entry name" value="DOUBLE-STRANDED RNA-BINDING PROTEIN 4"/>
    <property type="match status" value="1"/>
</dbReference>
<evidence type="ECO:0000313" key="6">
    <source>
        <dbReference type="EMBL" id="KAK4581440.1"/>
    </source>
</evidence>
<dbReference type="PANTHER" id="PTHR46031">
    <property type="match status" value="1"/>
</dbReference>
<feature type="region of interest" description="Disordered" evidence="4">
    <location>
        <begin position="182"/>
        <end position="206"/>
    </location>
</feature>
<evidence type="ECO:0000256" key="1">
    <source>
        <dbReference type="ARBA" id="ARBA00022737"/>
    </source>
</evidence>